<evidence type="ECO:0000256" key="7">
    <source>
        <dbReference type="ARBA" id="ARBA00023136"/>
    </source>
</evidence>
<dbReference type="InterPro" id="IPR050330">
    <property type="entry name" value="Bact_OuterMem_StrucFunc"/>
</dbReference>
<dbReference type="PRINTS" id="PR01021">
    <property type="entry name" value="OMPADOMAIN"/>
</dbReference>
<dbReference type="PANTHER" id="PTHR30329:SF21">
    <property type="entry name" value="LIPOPROTEIN YIAD-RELATED"/>
    <property type="match status" value="1"/>
</dbReference>
<dbReference type="CDD" id="cd07185">
    <property type="entry name" value="OmpA_C-like"/>
    <property type="match status" value="1"/>
</dbReference>
<comment type="similarity">
    <text evidence="3">Belongs to the MotB family.</text>
</comment>
<evidence type="ECO:0000256" key="3">
    <source>
        <dbReference type="ARBA" id="ARBA00008914"/>
    </source>
</evidence>
<keyword evidence="4" id="KW-1003">Cell membrane</keyword>
<comment type="subcellular location">
    <subcellularLocation>
        <location evidence="1">Cell membrane</location>
        <topology evidence="1">Single-pass membrane protein</topology>
    </subcellularLocation>
    <subcellularLocation>
        <location evidence="2">Cell outer membrane</location>
    </subcellularLocation>
</comment>
<dbReference type="InterPro" id="IPR006665">
    <property type="entry name" value="OmpA-like"/>
</dbReference>
<accession>A0A7V2ZI97</accession>
<dbReference type="GO" id="GO:0005886">
    <property type="term" value="C:plasma membrane"/>
    <property type="evidence" value="ECO:0007669"/>
    <property type="project" value="UniProtKB-SubCell"/>
</dbReference>
<evidence type="ECO:0000313" key="12">
    <source>
        <dbReference type="EMBL" id="HFI90447.1"/>
    </source>
</evidence>
<dbReference type="Pfam" id="PF00691">
    <property type="entry name" value="OmpA"/>
    <property type="match status" value="1"/>
</dbReference>
<evidence type="ECO:0000256" key="10">
    <source>
        <dbReference type="SAM" id="Phobius"/>
    </source>
</evidence>
<dbReference type="GO" id="GO:0009279">
    <property type="term" value="C:cell outer membrane"/>
    <property type="evidence" value="ECO:0007669"/>
    <property type="project" value="UniProtKB-SubCell"/>
</dbReference>
<dbReference type="PANTHER" id="PTHR30329">
    <property type="entry name" value="STATOR ELEMENT OF FLAGELLAR MOTOR COMPLEX"/>
    <property type="match status" value="1"/>
</dbReference>
<gene>
    <name evidence="12" type="ORF">ENS31_02825</name>
</gene>
<dbReference type="RefSeq" id="WP_304146636.1">
    <property type="nucleotide sequence ID" value="NZ_JAOAIE010000090.1"/>
</dbReference>
<name>A0A7V2ZI97_9BACT</name>
<evidence type="ECO:0000256" key="5">
    <source>
        <dbReference type="ARBA" id="ARBA00022692"/>
    </source>
</evidence>
<evidence type="ECO:0000256" key="2">
    <source>
        <dbReference type="ARBA" id="ARBA00004442"/>
    </source>
</evidence>
<dbReference type="AlphaFoldDB" id="A0A7V2ZI97"/>
<protein>
    <submittedName>
        <fullName evidence="12">Chemotaxis protein MotB</fullName>
    </submittedName>
</protein>
<sequence>MNREQETPIIIKKVHKGHGHHGGAWKVAYADFVTAMMALFIVLWILGQDEKVVQNVAGYFKDPVGFSDKMRSIIEGKSDLPSIIDSAFIKKKLREEEQKQLESMGNEIIDQLKNTPEFEKLADQVKIEIAKEGLRIEMIDSANDIFFEVGTSQLKPEAIKLLEKISANLQKLTNKVVIEGHTDSRPYSGEGRGYSNFELSSERANAARRVLVLSGLPTGRVDEVRGYADTRLLDKNDPFSVVNRRISIVIKYSTEEPK</sequence>
<reference evidence="12" key="1">
    <citation type="journal article" date="2020" name="mSystems">
        <title>Genome- and Community-Level Interaction Insights into Carbon Utilization and Element Cycling Functions of Hydrothermarchaeota in Hydrothermal Sediment.</title>
        <authorList>
            <person name="Zhou Z."/>
            <person name="Liu Y."/>
            <person name="Xu W."/>
            <person name="Pan J."/>
            <person name="Luo Z.H."/>
            <person name="Li M."/>
        </authorList>
    </citation>
    <scope>NUCLEOTIDE SEQUENCE [LARGE SCALE GENOMIC DNA]</scope>
    <source>
        <strain evidence="12">SpSt-479</strain>
    </source>
</reference>
<keyword evidence="8" id="KW-0998">Cell outer membrane</keyword>
<keyword evidence="6 10" id="KW-1133">Transmembrane helix</keyword>
<feature type="domain" description="OmpA-like" evidence="11">
    <location>
        <begin position="134"/>
        <end position="254"/>
    </location>
</feature>
<dbReference type="Gene3D" id="3.30.1330.60">
    <property type="entry name" value="OmpA-like domain"/>
    <property type="match status" value="1"/>
</dbReference>
<evidence type="ECO:0000259" key="11">
    <source>
        <dbReference type="PROSITE" id="PS51123"/>
    </source>
</evidence>
<evidence type="ECO:0000256" key="4">
    <source>
        <dbReference type="ARBA" id="ARBA00022475"/>
    </source>
</evidence>
<dbReference type="PROSITE" id="PS51123">
    <property type="entry name" value="OMPA_2"/>
    <property type="match status" value="1"/>
</dbReference>
<dbReference type="InterPro" id="IPR036737">
    <property type="entry name" value="OmpA-like_sf"/>
</dbReference>
<evidence type="ECO:0000256" key="8">
    <source>
        <dbReference type="ARBA" id="ARBA00023237"/>
    </source>
</evidence>
<dbReference type="InterPro" id="IPR006664">
    <property type="entry name" value="OMP_bac"/>
</dbReference>
<evidence type="ECO:0000256" key="9">
    <source>
        <dbReference type="PROSITE-ProRule" id="PRU00473"/>
    </source>
</evidence>
<dbReference type="SUPFAM" id="SSF103088">
    <property type="entry name" value="OmpA-like"/>
    <property type="match status" value="1"/>
</dbReference>
<feature type="transmembrane region" description="Helical" evidence="10">
    <location>
        <begin position="27"/>
        <end position="46"/>
    </location>
</feature>
<evidence type="ECO:0000256" key="6">
    <source>
        <dbReference type="ARBA" id="ARBA00022989"/>
    </source>
</evidence>
<dbReference type="Pfam" id="PF13677">
    <property type="entry name" value="MotB_plug"/>
    <property type="match status" value="1"/>
</dbReference>
<organism evidence="12">
    <name type="scientific">Ignavibacterium album</name>
    <dbReference type="NCBI Taxonomy" id="591197"/>
    <lineage>
        <taxon>Bacteria</taxon>
        <taxon>Pseudomonadati</taxon>
        <taxon>Ignavibacteriota</taxon>
        <taxon>Ignavibacteria</taxon>
        <taxon>Ignavibacteriales</taxon>
        <taxon>Ignavibacteriaceae</taxon>
        <taxon>Ignavibacterium</taxon>
    </lineage>
</organism>
<comment type="caution">
    <text evidence="12">The sequence shown here is derived from an EMBL/GenBank/DDBJ whole genome shotgun (WGS) entry which is preliminary data.</text>
</comment>
<dbReference type="EMBL" id="DSUJ01000008">
    <property type="protein sequence ID" value="HFI90447.1"/>
    <property type="molecule type" value="Genomic_DNA"/>
</dbReference>
<proteinExistence type="inferred from homology"/>
<evidence type="ECO:0000256" key="1">
    <source>
        <dbReference type="ARBA" id="ARBA00004162"/>
    </source>
</evidence>
<keyword evidence="5 10" id="KW-0812">Transmembrane</keyword>
<keyword evidence="7 9" id="KW-0472">Membrane</keyword>
<dbReference type="InterPro" id="IPR025713">
    <property type="entry name" value="MotB-like_N_dom"/>
</dbReference>